<dbReference type="AlphaFoldDB" id="A0A8S1S8G1"/>
<dbReference type="EMBL" id="CAJJDP010000006">
    <property type="protein sequence ID" value="CAD8135807.1"/>
    <property type="molecule type" value="Genomic_DNA"/>
</dbReference>
<proteinExistence type="predicted"/>
<reference evidence="2" key="1">
    <citation type="submission" date="2021-01" db="EMBL/GenBank/DDBJ databases">
        <authorList>
            <consortium name="Genoscope - CEA"/>
            <person name="William W."/>
        </authorList>
    </citation>
    <scope>NUCLEOTIDE SEQUENCE</scope>
</reference>
<feature type="compositionally biased region" description="Low complexity" evidence="1">
    <location>
        <begin position="1"/>
        <end position="18"/>
    </location>
</feature>
<dbReference type="Proteomes" id="UP000683925">
    <property type="component" value="Unassembled WGS sequence"/>
</dbReference>
<organism evidence="2 3">
    <name type="scientific">Paramecium octaurelia</name>
    <dbReference type="NCBI Taxonomy" id="43137"/>
    <lineage>
        <taxon>Eukaryota</taxon>
        <taxon>Sar</taxon>
        <taxon>Alveolata</taxon>
        <taxon>Ciliophora</taxon>
        <taxon>Intramacronucleata</taxon>
        <taxon>Oligohymenophorea</taxon>
        <taxon>Peniculida</taxon>
        <taxon>Parameciidae</taxon>
        <taxon>Paramecium</taxon>
    </lineage>
</organism>
<name>A0A8S1S8G1_PAROT</name>
<dbReference type="OrthoDB" id="324666at2759"/>
<evidence type="ECO:0000256" key="1">
    <source>
        <dbReference type="SAM" id="MobiDB-lite"/>
    </source>
</evidence>
<protein>
    <submittedName>
        <fullName evidence="2">Uncharacterized protein</fullName>
    </submittedName>
</protein>
<feature type="region of interest" description="Disordered" evidence="1">
    <location>
        <begin position="1"/>
        <end position="69"/>
    </location>
</feature>
<feature type="compositionally biased region" description="Polar residues" evidence="1">
    <location>
        <begin position="23"/>
        <end position="37"/>
    </location>
</feature>
<gene>
    <name evidence="2" type="ORF">POCTA_138.1.T0070040</name>
</gene>
<feature type="compositionally biased region" description="Low complexity" evidence="1">
    <location>
        <begin position="44"/>
        <end position="69"/>
    </location>
</feature>
<keyword evidence="3" id="KW-1185">Reference proteome</keyword>
<evidence type="ECO:0000313" key="3">
    <source>
        <dbReference type="Proteomes" id="UP000683925"/>
    </source>
</evidence>
<dbReference type="OMA" id="KPQECET"/>
<sequence length="302" mass="34873">MYNFPQQNQQKQNPPMNQAFPPNVNQTVNQNGFQIKNQPPVLGNPQFQTPNQIPNIQQGQGNPPQQMNYNNQQPKPLGLFQPQPSQFGILGNNQQMPNNNINQQMPNNNFNQQMPNNNFNQQMPNNNFNQQTAFNINNQQIPQNQQAHNINNNQQFPFNNINQQNQINNQLNFNIIQPKPQGNQPLNQIPKVDANQMSNQATNPQLGAQTNNKYGFKAGENPLQFNQFNNKQMAGQQPIIQPTIQQQKYTRVDVKCEEDKKQLVKNLNQYFKDGNFDYAIECIKQIIENDIRVKLPEQVNVK</sequence>
<evidence type="ECO:0000313" key="2">
    <source>
        <dbReference type="EMBL" id="CAD8135807.1"/>
    </source>
</evidence>
<comment type="caution">
    <text evidence="2">The sequence shown here is derived from an EMBL/GenBank/DDBJ whole genome shotgun (WGS) entry which is preliminary data.</text>
</comment>
<accession>A0A8S1S8G1</accession>